<sequence length="45" mass="5012">MPPVEAAVNFAFTSIELNHPDRVPATVALMEEDGHSLRLTEMFAR</sequence>
<name>A0ABU6LMU7_9ACTN</name>
<protein>
    <submittedName>
        <fullName evidence="1">Uncharacterized protein</fullName>
    </submittedName>
</protein>
<accession>A0ABU6LMU7</accession>
<evidence type="ECO:0000313" key="2">
    <source>
        <dbReference type="Proteomes" id="UP001353952"/>
    </source>
</evidence>
<organism evidence="1 2">
    <name type="scientific">Streptomyces violaceochromogenes</name>
    <dbReference type="NCBI Taxonomy" id="67377"/>
    <lineage>
        <taxon>Bacteria</taxon>
        <taxon>Bacillati</taxon>
        <taxon>Actinomycetota</taxon>
        <taxon>Actinomycetes</taxon>
        <taxon>Kitasatosporales</taxon>
        <taxon>Streptomycetaceae</taxon>
        <taxon>Streptomyces</taxon>
    </lineage>
</organism>
<dbReference type="EMBL" id="JAYXNZ010000001">
    <property type="protein sequence ID" value="MEC7050803.1"/>
    <property type="molecule type" value="Genomic_DNA"/>
</dbReference>
<keyword evidence="2" id="KW-1185">Reference proteome</keyword>
<reference evidence="1 2" key="1">
    <citation type="submission" date="2024-01" db="EMBL/GenBank/DDBJ databases">
        <title>Genome analysis.</title>
        <authorList>
            <person name="Zhang K."/>
        </authorList>
    </citation>
    <scope>NUCLEOTIDE SEQUENCE [LARGE SCALE GENOMIC DNA]</scope>
    <source>
        <strain evidence="1 2">CGMCC 4.1753</strain>
    </source>
</reference>
<gene>
    <name evidence="1" type="ORF">RFN57_00480</name>
</gene>
<evidence type="ECO:0000313" key="1">
    <source>
        <dbReference type="EMBL" id="MEC7050803.1"/>
    </source>
</evidence>
<proteinExistence type="predicted"/>
<dbReference type="RefSeq" id="WP_191847746.1">
    <property type="nucleotide sequence ID" value="NZ_BMUO01000008.1"/>
</dbReference>
<dbReference type="Proteomes" id="UP001353952">
    <property type="component" value="Unassembled WGS sequence"/>
</dbReference>
<comment type="caution">
    <text evidence="1">The sequence shown here is derived from an EMBL/GenBank/DDBJ whole genome shotgun (WGS) entry which is preliminary data.</text>
</comment>